<reference evidence="9" key="1">
    <citation type="journal article" date="2014" name="Nat. Genet.">
        <title>Genome of the human hookworm Necator americanus.</title>
        <authorList>
            <person name="Tang Y.T."/>
            <person name="Gao X."/>
            <person name="Rosa B.A."/>
            <person name="Abubucker S."/>
            <person name="Hallsworth-Pepin K."/>
            <person name="Martin J."/>
            <person name="Tyagi R."/>
            <person name="Heizer E."/>
            <person name="Zhang X."/>
            <person name="Bhonagiri-Palsikar V."/>
            <person name="Minx P."/>
            <person name="Warren W.C."/>
            <person name="Wang Q."/>
            <person name="Zhan B."/>
            <person name="Hotez P.J."/>
            <person name="Sternberg P.W."/>
            <person name="Dougall A."/>
            <person name="Gaze S.T."/>
            <person name="Mulvenna J."/>
            <person name="Sotillo J."/>
            <person name="Ranganathan S."/>
            <person name="Rabelo E.M."/>
            <person name="Wilson R.K."/>
            <person name="Felgner P.L."/>
            <person name="Bethony J."/>
            <person name="Hawdon J.M."/>
            <person name="Gasser R.B."/>
            <person name="Loukas A."/>
            <person name="Mitreva M."/>
        </authorList>
    </citation>
    <scope>NUCLEOTIDE SEQUENCE [LARGE SCALE GENOMIC DNA]</scope>
</reference>
<evidence type="ECO:0000313" key="9">
    <source>
        <dbReference type="Proteomes" id="UP000053676"/>
    </source>
</evidence>
<evidence type="ECO:0000256" key="7">
    <source>
        <dbReference type="SAM" id="MobiDB-lite"/>
    </source>
</evidence>
<gene>
    <name evidence="8" type="ORF">NECAME_00148</name>
</gene>
<evidence type="ECO:0000256" key="5">
    <source>
        <dbReference type="ARBA" id="ARBA00034769"/>
    </source>
</evidence>
<comment type="function">
    <text evidence="6">Forms chloride channels.</text>
</comment>
<dbReference type="GO" id="GO:0005886">
    <property type="term" value="C:plasma membrane"/>
    <property type="evidence" value="ECO:0007669"/>
    <property type="project" value="UniProtKB-SubCell"/>
</dbReference>
<keyword evidence="6" id="KW-0407">Ion channel</keyword>
<dbReference type="PANTHER" id="PTHR10736">
    <property type="entry name" value="BESTROPHIN"/>
    <property type="match status" value="1"/>
</dbReference>
<evidence type="ECO:0000313" key="8">
    <source>
        <dbReference type="EMBL" id="ETN87289.1"/>
    </source>
</evidence>
<feature type="transmembrane region" description="Helical" evidence="6">
    <location>
        <begin position="200"/>
        <end position="218"/>
    </location>
</feature>
<sequence>MICFLAAYYFIAFFYRCLCDEQMKRAFESLAVYCREFTSVVPITFVMGFYVTFIVGRWWQQYVNIPWPDKVCLEVSAYVQGSDERGRMIRRAMARYLNLIAALTFQNISTVIKRRFPTVSHLVEAGILTSEEKDMLDNTQTPHGIWWVPSQWFCQLAATARKEGRIHDDLHLKTLIDDCLEFRGYCGMIWSYDWISVPLVYTQVVTIAVYSFFAACLFGRQYLLLEDSNAPLPHSIDFYLPIFSMFQFFFYVGWLKVAESMICPFGEDDDDFDLNWIVDRNLQVSLLMVDGLHGRQPPLTRDLFWDSIGAELPYTQGASKYRADPFVGSTMAMNIPDHDAVWEVDQMPPITEEDGSSKRNCCEDEDGVDSVCSRRSYRKRRGLGALLLGYSRQTIPSRFGSRKSLNSVSAKIGGKSPIQLMRSLGERNFGRKRSSAEENEDVPIFNGSSSVVSMVNETGQTMFSTTYLVDKVKYKMNIQPVLEEERQPVPSADTTVTSVPTSTAMESSSDGSAALCTSTAHLLLRSKTLDT</sequence>
<dbReference type="GO" id="GO:0005254">
    <property type="term" value="F:chloride channel activity"/>
    <property type="evidence" value="ECO:0007669"/>
    <property type="project" value="UniProtKB-KW"/>
</dbReference>
<organism evidence="8 9">
    <name type="scientific">Necator americanus</name>
    <name type="common">Human hookworm</name>
    <dbReference type="NCBI Taxonomy" id="51031"/>
    <lineage>
        <taxon>Eukaryota</taxon>
        <taxon>Metazoa</taxon>
        <taxon>Ecdysozoa</taxon>
        <taxon>Nematoda</taxon>
        <taxon>Chromadorea</taxon>
        <taxon>Rhabditida</taxon>
        <taxon>Rhabditina</taxon>
        <taxon>Rhabditomorpha</taxon>
        <taxon>Strongyloidea</taxon>
        <taxon>Ancylostomatidae</taxon>
        <taxon>Bunostominae</taxon>
        <taxon>Necator</taxon>
    </lineage>
</organism>
<keyword evidence="6" id="KW-0869">Chloride channel</keyword>
<keyword evidence="6" id="KW-1003">Cell membrane</keyword>
<keyword evidence="6" id="KW-0406">Ion transport</keyword>
<dbReference type="KEGG" id="nai:NECAME_00148"/>
<keyword evidence="6" id="KW-0813">Transport</keyword>
<feature type="transmembrane region" description="Helical" evidence="6">
    <location>
        <begin position="238"/>
        <end position="255"/>
    </location>
</feature>
<dbReference type="GO" id="GO:0034707">
    <property type="term" value="C:chloride channel complex"/>
    <property type="evidence" value="ECO:0007669"/>
    <property type="project" value="UniProtKB-KW"/>
</dbReference>
<keyword evidence="2 6" id="KW-0812">Transmembrane</keyword>
<evidence type="ECO:0000256" key="2">
    <source>
        <dbReference type="ARBA" id="ARBA00022692"/>
    </source>
</evidence>
<protein>
    <recommendedName>
        <fullName evidence="6">Bestrophin homolog</fullName>
    </recommendedName>
</protein>
<evidence type="ECO:0000256" key="4">
    <source>
        <dbReference type="ARBA" id="ARBA00023136"/>
    </source>
</evidence>
<proteinExistence type="inferred from homology"/>
<dbReference type="OrthoDB" id="201595at2759"/>
<name>W2U044_NECAM</name>
<dbReference type="EMBL" id="KI657455">
    <property type="protein sequence ID" value="ETN87289.1"/>
    <property type="molecule type" value="Genomic_DNA"/>
</dbReference>
<dbReference type="InterPro" id="IPR021134">
    <property type="entry name" value="Bestrophin-like"/>
</dbReference>
<evidence type="ECO:0000256" key="6">
    <source>
        <dbReference type="RuleBase" id="RU363126"/>
    </source>
</evidence>
<comment type="similarity">
    <text evidence="5 6">Belongs to the anion channel-forming bestrophin (TC 1.A.46) family. Calcium-sensitive chloride channel subfamily.</text>
</comment>
<keyword evidence="3 6" id="KW-1133">Transmembrane helix</keyword>
<accession>W2U044</accession>
<keyword evidence="6" id="KW-0868">Chloride</keyword>
<evidence type="ECO:0000256" key="3">
    <source>
        <dbReference type="ARBA" id="ARBA00022989"/>
    </source>
</evidence>
<comment type="subcellular location">
    <subcellularLocation>
        <location evidence="6">Cell membrane</location>
        <topology evidence="6">Multi-pass membrane protein</topology>
    </subcellularLocation>
    <subcellularLocation>
        <location evidence="1">Membrane</location>
    </subcellularLocation>
</comment>
<dbReference type="InterPro" id="IPR000615">
    <property type="entry name" value="Bestrophin"/>
</dbReference>
<dbReference type="Proteomes" id="UP000053676">
    <property type="component" value="Unassembled WGS sequence"/>
</dbReference>
<evidence type="ECO:0000256" key="1">
    <source>
        <dbReference type="ARBA" id="ARBA00004370"/>
    </source>
</evidence>
<feature type="region of interest" description="Disordered" evidence="7">
    <location>
        <begin position="487"/>
        <end position="510"/>
    </location>
</feature>
<dbReference type="AlphaFoldDB" id="W2U044"/>
<keyword evidence="9" id="KW-1185">Reference proteome</keyword>
<feature type="transmembrane region" description="Helical" evidence="6">
    <location>
        <begin position="94"/>
        <end position="112"/>
    </location>
</feature>
<dbReference type="PANTHER" id="PTHR10736:SF0">
    <property type="entry name" value="BESTROPHIN HOMOLOG"/>
    <property type="match status" value="1"/>
</dbReference>
<feature type="compositionally biased region" description="Polar residues" evidence="7">
    <location>
        <begin position="492"/>
        <end position="510"/>
    </location>
</feature>
<feature type="transmembrane region" description="Helical" evidence="6">
    <location>
        <begin position="43"/>
        <end position="60"/>
    </location>
</feature>
<dbReference type="Pfam" id="PF01062">
    <property type="entry name" value="Bestrophin"/>
    <property type="match status" value="1"/>
</dbReference>
<keyword evidence="4 6" id="KW-0472">Membrane</keyword>